<dbReference type="SFLD" id="SFLDS00003">
    <property type="entry name" value="Haloacid_Dehalogenase"/>
    <property type="match status" value="1"/>
</dbReference>
<keyword evidence="7 13" id="KW-0067">ATP-binding</keyword>
<evidence type="ECO:0000256" key="9">
    <source>
        <dbReference type="ARBA" id="ARBA00022967"/>
    </source>
</evidence>
<dbReference type="PROSITE" id="PS00154">
    <property type="entry name" value="ATPASE_E1_E2"/>
    <property type="match status" value="1"/>
</dbReference>
<evidence type="ECO:0000256" key="1">
    <source>
        <dbReference type="ARBA" id="ARBA00001946"/>
    </source>
</evidence>
<gene>
    <name evidence="16" type="ORF">QQF64_019086</name>
</gene>
<evidence type="ECO:0000256" key="8">
    <source>
        <dbReference type="ARBA" id="ARBA00022842"/>
    </source>
</evidence>
<keyword evidence="8 13" id="KW-0460">Magnesium</keyword>
<keyword evidence="5" id="KW-0479">Metal-binding</keyword>
<dbReference type="PRINTS" id="PR00121">
    <property type="entry name" value="NAKATPASE"/>
</dbReference>
<dbReference type="EC" id="7.6.2.1" evidence="13"/>
<dbReference type="NCBIfam" id="TIGR01652">
    <property type="entry name" value="ATPase-Plipid"/>
    <property type="match status" value="1"/>
</dbReference>
<protein>
    <recommendedName>
        <fullName evidence="13">Phospholipid-transporting ATPase</fullName>
        <ecNumber evidence="13">7.6.2.1</ecNumber>
    </recommendedName>
</protein>
<keyword evidence="17" id="KW-1185">Reference proteome</keyword>
<dbReference type="Gene3D" id="3.40.1110.10">
    <property type="entry name" value="Calcium-transporting ATPase, cytoplasmic domain N"/>
    <property type="match status" value="1"/>
</dbReference>
<feature type="transmembrane region" description="Helical" evidence="13">
    <location>
        <begin position="856"/>
        <end position="879"/>
    </location>
</feature>
<evidence type="ECO:0000256" key="14">
    <source>
        <dbReference type="SAM" id="MobiDB-lite"/>
    </source>
</evidence>
<dbReference type="Proteomes" id="UP001558613">
    <property type="component" value="Unassembled WGS sequence"/>
</dbReference>
<dbReference type="EMBL" id="JAYMGO010000022">
    <property type="protein sequence ID" value="KAL1251290.1"/>
    <property type="molecule type" value="Genomic_DNA"/>
</dbReference>
<feature type="transmembrane region" description="Helical" evidence="13">
    <location>
        <begin position="208"/>
        <end position="234"/>
    </location>
</feature>
<keyword evidence="10 13" id="KW-1133">Transmembrane helix</keyword>
<feature type="region of interest" description="Disordered" evidence="14">
    <location>
        <begin position="1043"/>
        <end position="1071"/>
    </location>
</feature>
<evidence type="ECO:0000313" key="17">
    <source>
        <dbReference type="Proteomes" id="UP001558613"/>
    </source>
</evidence>
<evidence type="ECO:0000313" key="16">
    <source>
        <dbReference type="EMBL" id="KAL1251290.1"/>
    </source>
</evidence>
<evidence type="ECO:0000256" key="10">
    <source>
        <dbReference type="ARBA" id="ARBA00022989"/>
    </source>
</evidence>
<feature type="non-terminal residue" evidence="16">
    <location>
        <position position="1"/>
    </location>
</feature>
<dbReference type="PANTHER" id="PTHR24092:SF198">
    <property type="entry name" value="PHOSPHOLIPID-TRANSPORTING ATPASE"/>
    <property type="match status" value="1"/>
</dbReference>
<dbReference type="InterPro" id="IPR032630">
    <property type="entry name" value="P_typ_ATPase_c"/>
</dbReference>
<evidence type="ECO:0000259" key="15">
    <source>
        <dbReference type="Pfam" id="PF16212"/>
    </source>
</evidence>
<dbReference type="Pfam" id="PF16212">
    <property type="entry name" value="PhoLip_ATPase_C"/>
    <property type="match status" value="1"/>
</dbReference>
<dbReference type="SUPFAM" id="SSF81653">
    <property type="entry name" value="Calcium ATPase, transduction domain A"/>
    <property type="match status" value="1"/>
</dbReference>
<keyword evidence="11 13" id="KW-0472">Membrane</keyword>
<feature type="transmembrane region" description="Helical" evidence="13">
    <location>
        <begin position="924"/>
        <end position="947"/>
    </location>
</feature>
<feature type="transmembrane region" description="Helical" evidence="13">
    <location>
        <begin position="812"/>
        <end position="832"/>
    </location>
</feature>
<organism evidence="16 17">
    <name type="scientific">Cirrhinus molitorella</name>
    <name type="common">mud carp</name>
    <dbReference type="NCBI Taxonomy" id="172907"/>
    <lineage>
        <taxon>Eukaryota</taxon>
        <taxon>Metazoa</taxon>
        <taxon>Chordata</taxon>
        <taxon>Craniata</taxon>
        <taxon>Vertebrata</taxon>
        <taxon>Euteleostomi</taxon>
        <taxon>Actinopterygii</taxon>
        <taxon>Neopterygii</taxon>
        <taxon>Teleostei</taxon>
        <taxon>Ostariophysi</taxon>
        <taxon>Cypriniformes</taxon>
        <taxon>Cyprinidae</taxon>
        <taxon>Labeoninae</taxon>
        <taxon>Labeonini</taxon>
        <taxon>Cirrhinus</taxon>
    </lineage>
</organism>
<dbReference type="Pfam" id="PF13246">
    <property type="entry name" value="Cation_ATPase"/>
    <property type="match status" value="1"/>
</dbReference>
<dbReference type="SUPFAM" id="SSF81665">
    <property type="entry name" value="Calcium ATPase, transmembrane domain M"/>
    <property type="match status" value="1"/>
</dbReference>
<dbReference type="InterPro" id="IPR006539">
    <property type="entry name" value="P-type_ATPase_IV"/>
</dbReference>
<dbReference type="InterPro" id="IPR001757">
    <property type="entry name" value="P_typ_ATPase"/>
</dbReference>
<name>A0ABR3LG02_9TELE</name>
<dbReference type="InterPro" id="IPR018303">
    <property type="entry name" value="ATPase_P-typ_P_site"/>
</dbReference>
<feature type="transmembrane region" description="Helical" evidence="13">
    <location>
        <begin position="891"/>
        <end position="912"/>
    </location>
</feature>
<dbReference type="InterPro" id="IPR023298">
    <property type="entry name" value="ATPase_P-typ_TM_dom_sf"/>
</dbReference>
<comment type="caution">
    <text evidence="16">The sequence shown here is derived from an EMBL/GenBank/DDBJ whole genome shotgun (WGS) entry which is preliminary data.</text>
</comment>
<comment type="subcellular location">
    <subcellularLocation>
        <location evidence="2 13">Membrane</location>
        <topology evidence="2 13">Multi-pass membrane protein</topology>
    </subcellularLocation>
</comment>
<dbReference type="SFLD" id="SFLDG00002">
    <property type="entry name" value="C1.7:_P-type_atpase_like"/>
    <property type="match status" value="1"/>
</dbReference>
<dbReference type="PANTHER" id="PTHR24092">
    <property type="entry name" value="PROBABLE PHOSPHOLIPID-TRANSPORTING ATPASE"/>
    <property type="match status" value="1"/>
</dbReference>
<feature type="transmembrane region" description="Helical" evidence="13">
    <location>
        <begin position="967"/>
        <end position="992"/>
    </location>
</feature>
<feature type="transmembrane region" description="Helical" evidence="13">
    <location>
        <begin position="254"/>
        <end position="271"/>
    </location>
</feature>
<keyword evidence="6 13" id="KW-0547">Nucleotide-binding</keyword>
<keyword evidence="9 13" id="KW-1278">Translocase</keyword>
<accession>A0ABR3LG02</accession>
<comment type="similarity">
    <text evidence="3 13">Belongs to the cation transport ATPase (P-type) (TC 3.A.3) family. Type IV subfamily.</text>
</comment>
<evidence type="ECO:0000256" key="3">
    <source>
        <dbReference type="ARBA" id="ARBA00008109"/>
    </source>
</evidence>
<evidence type="ECO:0000256" key="11">
    <source>
        <dbReference type="ARBA" id="ARBA00023136"/>
    </source>
</evidence>
<dbReference type="SFLD" id="SFLDF00027">
    <property type="entry name" value="p-type_atpase"/>
    <property type="match status" value="1"/>
</dbReference>
<dbReference type="SUPFAM" id="SSF81660">
    <property type="entry name" value="Metal cation-transporting ATPase, ATP-binding domain N"/>
    <property type="match status" value="1"/>
</dbReference>
<sequence length="1189" mass="133396">CVPVIATIPWYSTMLPLLFVLLVRGCKDLATDLGRRRSDAQINCRPCDILTPEGFKTVKWKDVRVGDILQIHKDQIIPADLLLLCSTEPHSLCYVETADIDGETNLKFRQALSVTHTELNEDSVKQNLAAFDGIVWCEEPNGNLHSFRGELHWKGERHLLDTDHLLLRGTVLRNTDIAYGLAIYTGADSKILQNCGKLKLKKTQVEILLNKTVLVILLFMLTTALLLAVGAGLFEHRVSPQYDVVSVLQRDSSPAYLGFLTFWGYIILLSPSMPMSLYITFEVIHMVHCLLIGWDVEMYWEDNNSPAQARTTTLNEELGQVGHLLSDKTGTLTQNRLLFRQCFIAGHIYGDMSKEIKKPLDLSWNRFSCGGLKFSDQRLVDKLRERSSLECQEFFTALALCHTVMSEWRDGLPHYQAASPDEEALVCAARELGWVFLSRTRETLTISEMGLTRNYQLLAILDFTSKRRRMSVLVRDPGGQLKLYCKGADIVILERLQKNWPLQESTDRALELFAQSCLRTLCVAVRSVPEALWTEWSRALSQAGTSTGNQETALEEIYDQMEKDLTLLGVTAIEDRLQEGVPETIATLRRAGVKVWVLTGDKTETAVNVGYACKLMDPDTTLIQGEELRQLLESPSPDIHVMSKEPEVWITDRRAVKSKAALVISGPELAKLTRTPEWGAKFVALSDQCQSVLCCRVTPAQKAEVVEMVRKHSTSITMAIGDGANDVNMIKTAHIGVGLCGMEGSQAVQNADFALAQFSFLRRLLLVHGHWSYYRICILLRYFIYKTTAFALVHIWYSFYNGFSAQPMYESWFISLYTTMYTSLPIQCMGMFEQDVSAKSCLCWPEIYSIGQKKQLFNPLVLAITLLYSLYTSIILFFIPMGILQYAALDFQTLAVTIETSVVLTTTVEVILHTKFWTKFNVAAVVFSLVAFFLSTLALHSARLFTASPKDYFFLGASPNAYSTPEVWLTICVTTFIAVLPSITIRALGVVLTNPNKHKVHSSNEAVELKSWFQRGTLQRRSSYAVSQGKGFGKLITTGVGLPSTVPPQDGRVTANSLKKESPQEQSHPLLKEKGTQLNLHSSRIPQCGAMQSDCTVRVSQDWQVKESLVSVAVSQTTQLSEVATLVLTTNKSRGRRPSLFCPYRLVSQFISLAYDLRASVKQLAIRELCRHGPERVMMQVVAFFDNLA</sequence>
<comment type="catalytic activity">
    <reaction evidence="12 13">
        <text>ATP + H2O + phospholipidSide 1 = ADP + phosphate + phospholipidSide 2.</text>
        <dbReference type="EC" id="7.6.2.1"/>
    </reaction>
</comment>
<comment type="cofactor">
    <cofactor evidence="1">
        <name>Mg(2+)</name>
        <dbReference type="ChEBI" id="CHEBI:18420"/>
    </cofactor>
</comment>
<reference evidence="16 17" key="1">
    <citation type="submission" date="2023-09" db="EMBL/GenBank/DDBJ databases">
        <authorList>
            <person name="Wang M."/>
        </authorList>
    </citation>
    <scope>NUCLEOTIDE SEQUENCE [LARGE SCALE GENOMIC DNA]</scope>
    <source>
        <strain evidence="16">GT-2023</strain>
        <tissue evidence="16">Liver</tissue>
    </source>
</reference>
<dbReference type="InterPro" id="IPR036412">
    <property type="entry name" value="HAD-like_sf"/>
</dbReference>
<evidence type="ECO:0000256" key="7">
    <source>
        <dbReference type="ARBA" id="ARBA00022840"/>
    </source>
</evidence>
<proteinExistence type="inferred from homology"/>
<feature type="transmembrane region" description="Helical" evidence="13">
    <location>
        <begin position="782"/>
        <end position="800"/>
    </location>
</feature>
<feature type="domain" description="P-type ATPase C-terminal" evidence="15">
    <location>
        <begin position="748"/>
        <end position="988"/>
    </location>
</feature>
<evidence type="ECO:0000256" key="13">
    <source>
        <dbReference type="RuleBase" id="RU362033"/>
    </source>
</evidence>
<evidence type="ECO:0000256" key="4">
    <source>
        <dbReference type="ARBA" id="ARBA00022692"/>
    </source>
</evidence>
<evidence type="ECO:0000256" key="6">
    <source>
        <dbReference type="ARBA" id="ARBA00022741"/>
    </source>
</evidence>
<feature type="transmembrane region" description="Helical" evidence="13">
    <location>
        <begin position="6"/>
        <end position="26"/>
    </location>
</feature>
<dbReference type="Gene3D" id="2.70.150.10">
    <property type="entry name" value="Calcium-transporting ATPase, cytoplasmic transduction domain A"/>
    <property type="match status" value="1"/>
</dbReference>
<keyword evidence="4 13" id="KW-0812">Transmembrane</keyword>
<dbReference type="InterPro" id="IPR023214">
    <property type="entry name" value="HAD_sf"/>
</dbReference>
<dbReference type="InterPro" id="IPR023299">
    <property type="entry name" value="ATPase_P-typ_cyto_dom_N"/>
</dbReference>
<dbReference type="Gene3D" id="3.40.50.1000">
    <property type="entry name" value="HAD superfamily/HAD-like"/>
    <property type="match status" value="1"/>
</dbReference>
<dbReference type="PRINTS" id="PR00119">
    <property type="entry name" value="CATATPASE"/>
</dbReference>
<dbReference type="SUPFAM" id="SSF56784">
    <property type="entry name" value="HAD-like"/>
    <property type="match status" value="1"/>
</dbReference>
<evidence type="ECO:0000256" key="12">
    <source>
        <dbReference type="ARBA" id="ARBA00034036"/>
    </source>
</evidence>
<dbReference type="NCBIfam" id="TIGR01494">
    <property type="entry name" value="ATPase_P-type"/>
    <property type="match status" value="1"/>
</dbReference>
<evidence type="ECO:0000256" key="2">
    <source>
        <dbReference type="ARBA" id="ARBA00004141"/>
    </source>
</evidence>
<dbReference type="InterPro" id="IPR008250">
    <property type="entry name" value="ATPase_P-typ_transduc_dom_A_sf"/>
</dbReference>
<evidence type="ECO:0000256" key="5">
    <source>
        <dbReference type="ARBA" id="ARBA00022723"/>
    </source>
</evidence>
<dbReference type="InterPro" id="IPR044492">
    <property type="entry name" value="P_typ_ATPase_HD_dom"/>
</dbReference>